<gene>
    <name evidence="1" type="ORF">OCBIM_22026632mg</name>
</gene>
<reference evidence="1" key="1">
    <citation type="submission" date="2015-07" db="EMBL/GenBank/DDBJ databases">
        <title>MeaNS - Measles Nucleotide Surveillance Program.</title>
        <authorList>
            <person name="Tran T."/>
            <person name="Druce J."/>
        </authorList>
    </citation>
    <scope>NUCLEOTIDE SEQUENCE</scope>
    <source>
        <strain evidence="1">UCB-OBI-ISO-001</strain>
        <tissue evidence="1">Gonad</tissue>
    </source>
</reference>
<evidence type="ECO:0000313" key="1">
    <source>
        <dbReference type="EMBL" id="KOF81356.1"/>
    </source>
</evidence>
<accession>A0A0L8GWB5</accession>
<sequence length="53" mass="6326">MPYETCSQNIYKSNIYTVQKFGLRIPVFGFIKIDLTNLVFQKYAFQKFGFHKI</sequence>
<proteinExistence type="predicted"/>
<protein>
    <submittedName>
        <fullName evidence="1">Uncharacterized protein</fullName>
    </submittedName>
</protein>
<dbReference type="EMBL" id="KQ420083">
    <property type="protein sequence ID" value="KOF81356.1"/>
    <property type="molecule type" value="Genomic_DNA"/>
</dbReference>
<organism evidence="1">
    <name type="scientific">Octopus bimaculoides</name>
    <name type="common">California two-spotted octopus</name>
    <dbReference type="NCBI Taxonomy" id="37653"/>
    <lineage>
        <taxon>Eukaryota</taxon>
        <taxon>Metazoa</taxon>
        <taxon>Spiralia</taxon>
        <taxon>Lophotrochozoa</taxon>
        <taxon>Mollusca</taxon>
        <taxon>Cephalopoda</taxon>
        <taxon>Coleoidea</taxon>
        <taxon>Octopodiformes</taxon>
        <taxon>Octopoda</taxon>
        <taxon>Incirrata</taxon>
        <taxon>Octopodidae</taxon>
        <taxon>Octopus</taxon>
    </lineage>
</organism>
<dbReference type="AlphaFoldDB" id="A0A0L8GWB5"/>
<name>A0A0L8GWB5_OCTBM</name>